<evidence type="ECO:0000313" key="1">
    <source>
        <dbReference type="EMBL" id="MTE00404.1"/>
    </source>
</evidence>
<name>A0A6L6HMJ8_9RHOB</name>
<dbReference type="Proteomes" id="UP000481417">
    <property type="component" value="Unassembled WGS sequence"/>
</dbReference>
<reference evidence="1 2" key="1">
    <citation type="submission" date="2019-11" db="EMBL/GenBank/DDBJ databases">
        <authorList>
            <person name="Lang L."/>
        </authorList>
    </citation>
    <scope>NUCLEOTIDE SEQUENCE [LARGE SCALE GENOMIC DNA]</scope>
    <source>
        <strain evidence="1 2">YIM 132242</strain>
    </source>
</reference>
<comment type="caution">
    <text evidence="1">The sequence shown here is derived from an EMBL/GenBank/DDBJ whole genome shotgun (WGS) entry which is preliminary data.</text>
</comment>
<evidence type="ECO:0000313" key="2">
    <source>
        <dbReference type="Proteomes" id="UP000481417"/>
    </source>
</evidence>
<gene>
    <name evidence="1" type="ORF">GIY56_08900</name>
</gene>
<dbReference type="AlphaFoldDB" id="A0A6L6HMJ8"/>
<organism evidence="1 2">
    <name type="scientific">Paracoccus lichenicola</name>
    <dbReference type="NCBI Taxonomy" id="2665644"/>
    <lineage>
        <taxon>Bacteria</taxon>
        <taxon>Pseudomonadati</taxon>
        <taxon>Pseudomonadota</taxon>
        <taxon>Alphaproteobacteria</taxon>
        <taxon>Rhodobacterales</taxon>
        <taxon>Paracoccaceae</taxon>
        <taxon>Paracoccus</taxon>
    </lineage>
</organism>
<protein>
    <submittedName>
        <fullName evidence="1">Uncharacterized protein</fullName>
    </submittedName>
</protein>
<proteinExistence type="predicted"/>
<dbReference type="RefSeq" id="WP_154764482.1">
    <property type="nucleotide sequence ID" value="NZ_WMBT01000004.1"/>
</dbReference>
<dbReference type="EMBL" id="WMBT01000004">
    <property type="protein sequence ID" value="MTE00404.1"/>
    <property type="molecule type" value="Genomic_DNA"/>
</dbReference>
<keyword evidence="2" id="KW-1185">Reference proteome</keyword>
<sequence length="121" mass="12497">MKFESHGVVAGCWNGALQATNPPADLSVVHRGQVVARAALRDAGPGVWSVAADLPATVIDNGVNGLLLVAGDPDSPRSQVLCSLTLVAGTVAGDDLLAEVAQLRAELELLKREFRRFAAGG</sequence>
<accession>A0A6L6HMJ8</accession>